<reference evidence="1" key="1">
    <citation type="submission" date="2019-08" db="EMBL/GenBank/DDBJ databases">
        <authorList>
            <person name="Kucharzyk K."/>
            <person name="Murdoch R.W."/>
            <person name="Higgins S."/>
            <person name="Loffler F."/>
        </authorList>
    </citation>
    <scope>NUCLEOTIDE SEQUENCE</scope>
</reference>
<protein>
    <submittedName>
        <fullName evidence="1">Uncharacterized protein</fullName>
    </submittedName>
</protein>
<name>A0A645AWP6_9ZZZZ</name>
<evidence type="ECO:0000313" key="1">
    <source>
        <dbReference type="EMBL" id="MPM57198.1"/>
    </source>
</evidence>
<dbReference type="AlphaFoldDB" id="A0A645AWP6"/>
<gene>
    <name evidence="1" type="ORF">SDC9_104020</name>
</gene>
<dbReference type="EMBL" id="VSSQ01016141">
    <property type="protein sequence ID" value="MPM57198.1"/>
    <property type="molecule type" value="Genomic_DNA"/>
</dbReference>
<accession>A0A645AWP6</accession>
<organism evidence="1">
    <name type="scientific">bioreactor metagenome</name>
    <dbReference type="NCBI Taxonomy" id="1076179"/>
    <lineage>
        <taxon>unclassified sequences</taxon>
        <taxon>metagenomes</taxon>
        <taxon>ecological metagenomes</taxon>
    </lineage>
</organism>
<sequence length="183" mass="20003">MGVVDGCQSFKKIVMALHILGFPHDGGPILHKNADLPGAVAQKAFHRILIVRIDHDINQVRMEPAGEADHLFDAVQVGKLLGKGRVPHHIVLQSGTVGKGGGGIVYLFKFCFQLLINAVVNLLAIGSPLRFPRTVHADILVIYEYKERKQRNPENDDQLGAQGPPNTAAHFCYPSFPVSACLR</sequence>
<proteinExistence type="predicted"/>
<comment type="caution">
    <text evidence="1">The sequence shown here is derived from an EMBL/GenBank/DDBJ whole genome shotgun (WGS) entry which is preliminary data.</text>
</comment>